<feature type="domain" description="DUF1585" evidence="1">
    <location>
        <begin position="487"/>
        <end position="556"/>
    </location>
</feature>
<dbReference type="RefSeq" id="WP_380601090.1">
    <property type="nucleotide sequence ID" value="NZ_JBHSDU010000014.1"/>
</dbReference>
<dbReference type="InterPro" id="IPR011478">
    <property type="entry name" value="DUF1585"/>
</dbReference>
<dbReference type="InterPro" id="IPR013036">
    <property type="entry name" value="DUF1587"/>
</dbReference>
<keyword evidence="7" id="KW-1185">Reference proteome</keyword>
<evidence type="ECO:0000259" key="4">
    <source>
        <dbReference type="Pfam" id="PF07631"/>
    </source>
</evidence>
<evidence type="ECO:0000313" key="6">
    <source>
        <dbReference type="EMBL" id="MFC4312036.1"/>
    </source>
</evidence>
<dbReference type="EMBL" id="JBHSDU010000014">
    <property type="protein sequence ID" value="MFC4312036.1"/>
    <property type="molecule type" value="Genomic_DNA"/>
</dbReference>
<evidence type="ECO:0000259" key="5">
    <source>
        <dbReference type="Pfam" id="PF07637"/>
    </source>
</evidence>
<sequence>MKTVDPGLMTSNHVARCAAISLVALVPALFAGCASDSIEAGAPTTAITAQPAPPPTRIVAARRLTESQYRSAIKDVFGPDVIVNVRFEPEVRSDSLLAIGADTATISANGFEGYFAAARSISQQALTEANRSRVVTCALPSEPAKVRNDPCLKQIVSEVGTQLFRRPIDAQMLTPRIALAADVAEQTGKVGSGLESALVSLLTAPDFLFRIERAEVVRGAAETWTLDPYSRAARISFLLWDAPPDRELLAAAENRDLMTEAGLKAQVDRLLASPRVQQGVRAFFTDYLQLDRFDGLTKDAAQYPKFSPAVAAAAREQTLRVVLAQVMRENADFREIFTTRDTFIDRSLGAIYRVPYAAKTKDEWVAYTFDEESGQSGVLTQVTFNSLFSHPARSSPTKRGVAINEIFRCVIVPQPPADVDLSQLSSAANTGKTVRDRLIFHRSEPMCSGCHMLTDPAGLALEHFDGIGQHRLKENGAVIDVSSDFFGSHIDGARGLGEFLRNDPNVPACLVNRLRSFDTGRAPASEDQAAIDAMVQEFISDGFNVIRAMARLAASPASFAVPASLTSAPGERT</sequence>
<dbReference type="Pfam" id="PF07631">
    <property type="entry name" value="PSD4"/>
    <property type="match status" value="1"/>
</dbReference>
<evidence type="ECO:0000259" key="2">
    <source>
        <dbReference type="Pfam" id="PF07626"/>
    </source>
</evidence>
<organism evidence="6 7">
    <name type="scientific">Steroidobacter flavus</name>
    <dbReference type="NCBI Taxonomy" id="1842136"/>
    <lineage>
        <taxon>Bacteria</taxon>
        <taxon>Pseudomonadati</taxon>
        <taxon>Pseudomonadota</taxon>
        <taxon>Gammaproteobacteria</taxon>
        <taxon>Steroidobacterales</taxon>
        <taxon>Steroidobacteraceae</taxon>
        <taxon>Steroidobacter</taxon>
    </lineage>
</organism>
<dbReference type="PROSITE" id="PS51257">
    <property type="entry name" value="PROKAR_LIPOPROTEIN"/>
    <property type="match status" value="1"/>
</dbReference>
<reference evidence="7" key="1">
    <citation type="journal article" date="2019" name="Int. J. Syst. Evol. Microbiol.">
        <title>The Global Catalogue of Microorganisms (GCM) 10K type strain sequencing project: providing services to taxonomists for standard genome sequencing and annotation.</title>
        <authorList>
            <consortium name="The Broad Institute Genomics Platform"/>
            <consortium name="The Broad Institute Genome Sequencing Center for Infectious Disease"/>
            <person name="Wu L."/>
            <person name="Ma J."/>
        </authorList>
    </citation>
    <scope>NUCLEOTIDE SEQUENCE [LARGE SCALE GENOMIC DNA]</scope>
    <source>
        <strain evidence="7">CGMCC 1.10759</strain>
    </source>
</reference>
<dbReference type="Pfam" id="PF07626">
    <property type="entry name" value="PSD3"/>
    <property type="match status" value="1"/>
</dbReference>
<gene>
    <name evidence="6" type="ORF">ACFPN2_23345</name>
</gene>
<feature type="domain" description="DUF1595" evidence="5">
    <location>
        <begin position="151"/>
        <end position="212"/>
    </location>
</feature>
<feature type="domain" description="DUF1587" evidence="2">
    <location>
        <begin position="62"/>
        <end position="126"/>
    </location>
</feature>
<name>A0ABV8SWV4_9GAMM</name>
<proteinExistence type="predicted"/>
<evidence type="ECO:0000313" key="7">
    <source>
        <dbReference type="Proteomes" id="UP001595904"/>
    </source>
</evidence>
<dbReference type="InterPro" id="IPR013043">
    <property type="entry name" value="DUF1595"/>
</dbReference>
<dbReference type="InterPro" id="IPR013039">
    <property type="entry name" value="DUF1588"/>
</dbReference>
<accession>A0ABV8SWV4</accession>
<dbReference type="InterPro" id="IPR013042">
    <property type="entry name" value="DUF1592"/>
</dbReference>
<feature type="domain" description="DUF1592" evidence="4">
    <location>
        <begin position="226"/>
        <end position="353"/>
    </location>
</feature>
<dbReference type="Pfam" id="PF07627">
    <property type="entry name" value="PSCyt3"/>
    <property type="match status" value="1"/>
</dbReference>
<dbReference type="Pfam" id="PF07624">
    <property type="entry name" value="PSD2"/>
    <property type="match status" value="1"/>
</dbReference>
<dbReference type="Proteomes" id="UP001595904">
    <property type="component" value="Unassembled WGS sequence"/>
</dbReference>
<evidence type="ECO:0000259" key="1">
    <source>
        <dbReference type="Pfam" id="PF07624"/>
    </source>
</evidence>
<comment type="caution">
    <text evidence="6">The sequence shown here is derived from an EMBL/GenBank/DDBJ whole genome shotgun (WGS) entry which is preliminary data.</text>
</comment>
<feature type="domain" description="DUF1588" evidence="3">
    <location>
        <begin position="376"/>
        <end position="473"/>
    </location>
</feature>
<protein>
    <submittedName>
        <fullName evidence="6">DUF1592 domain-containing protein</fullName>
    </submittedName>
</protein>
<dbReference type="Pfam" id="PF07637">
    <property type="entry name" value="PSD5"/>
    <property type="match status" value="1"/>
</dbReference>
<evidence type="ECO:0000259" key="3">
    <source>
        <dbReference type="Pfam" id="PF07627"/>
    </source>
</evidence>